<dbReference type="EMBL" id="BAABIZ010000023">
    <property type="protein sequence ID" value="GAA5110501.1"/>
    <property type="molecule type" value="Genomic_DNA"/>
</dbReference>
<comment type="caution">
    <text evidence="7">The sequence shown here is derived from an EMBL/GenBank/DDBJ whole genome shotgun (WGS) entry which is preliminary data.</text>
</comment>
<dbReference type="NCBIfam" id="NF011898">
    <property type="entry name" value="PRK15371.1"/>
    <property type="match status" value="1"/>
</dbReference>
<evidence type="ECO:0000256" key="2">
    <source>
        <dbReference type="ARBA" id="ARBA00023315"/>
    </source>
</evidence>
<proteinExistence type="inferred from homology"/>
<dbReference type="Pfam" id="PF03421">
    <property type="entry name" value="Acetyltransf_14"/>
    <property type="match status" value="1"/>
</dbReference>
<evidence type="ECO:0000313" key="8">
    <source>
        <dbReference type="Proteomes" id="UP001500864"/>
    </source>
</evidence>
<evidence type="ECO:0000256" key="3">
    <source>
        <dbReference type="ARBA" id="ARBA00023785"/>
    </source>
</evidence>
<evidence type="ECO:0000256" key="6">
    <source>
        <dbReference type="SAM" id="MobiDB-lite"/>
    </source>
</evidence>
<keyword evidence="2" id="KW-0012">Acyltransferase</keyword>
<comment type="similarity">
    <text evidence="3">Belongs to the acetyltransferase YopJ family.</text>
</comment>
<name>A0ABP9N643_9HYPH</name>
<gene>
    <name evidence="7" type="primary">yopP</name>
    <name evidence="7" type="ORF">GCM10023261_14170</name>
</gene>
<evidence type="ECO:0000256" key="1">
    <source>
        <dbReference type="ARBA" id="ARBA00022679"/>
    </source>
</evidence>
<keyword evidence="8" id="KW-1185">Reference proteome</keyword>
<dbReference type="RefSeq" id="WP_345116981.1">
    <property type="nucleotide sequence ID" value="NZ_BAABIZ010000023.1"/>
</dbReference>
<reference evidence="8" key="1">
    <citation type="journal article" date="2019" name="Int. J. Syst. Evol. Microbiol.">
        <title>The Global Catalogue of Microorganisms (GCM) 10K type strain sequencing project: providing services to taxonomists for standard genome sequencing and annotation.</title>
        <authorList>
            <consortium name="The Broad Institute Genomics Platform"/>
            <consortium name="The Broad Institute Genome Sequencing Center for Infectious Disease"/>
            <person name="Wu L."/>
            <person name="Ma J."/>
        </authorList>
    </citation>
    <scope>NUCLEOTIDE SEQUENCE [LARGE SCALE GENOMIC DNA]</scope>
    <source>
        <strain evidence="8">JCM 17712</strain>
    </source>
</reference>
<keyword evidence="1" id="KW-0808">Transferase</keyword>
<feature type="compositionally biased region" description="Low complexity" evidence="6">
    <location>
        <begin position="1"/>
        <end position="15"/>
    </location>
</feature>
<evidence type="ECO:0000256" key="5">
    <source>
        <dbReference type="ARBA" id="ARBA00048662"/>
    </source>
</evidence>
<feature type="region of interest" description="Disordered" evidence="6">
    <location>
        <begin position="1"/>
        <end position="20"/>
    </location>
</feature>
<comment type="catalytic activity">
    <reaction evidence="4">
        <text>L-threonyl-[protein] + acetyl-CoA = O-acetyl-L-threonyl-[protein] + CoA</text>
        <dbReference type="Rhea" id="RHEA:65340"/>
        <dbReference type="Rhea" id="RHEA-COMP:11060"/>
        <dbReference type="Rhea" id="RHEA-COMP:16780"/>
        <dbReference type="ChEBI" id="CHEBI:30013"/>
        <dbReference type="ChEBI" id="CHEBI:57287"/>
        <dbReference type="ChEBI" id="CHEBI:57288"/>
        <dbReference type="ChEBI" id="CHEBI:141025"/>
    </reaction>
    <physiologicalReaction direction="left-to-right" evidence="4">
        <dbReference type="Rhea" id="RHEA:65341"/>
    </physiologicalReaction>
</comment>
<comment type="catalytic activity">
    <reaction evidence="5">
        <text>L-seryl-[protein] + acetyl-CoA = O-acetyl-L-seryl-[protein] + CoA</text>
        <dbReference type="Rhea" id="RHEA:59392"/>
        <dbReference type="Rhea" id="RHEA-COMP:9863"/>
        <dbReference type="Rhea" id="RHEA-COMP:15352"/>
        <dbReference type="ChEBI" id="CHEBI:29999"/>
        <dbReference type="ChEBI" id="CHEBI:57287"/>
        <dbReference type="ChEBI" id="CHEBI:57288"/>
        <dbReference type="ChEBI" id="CHEBI:141128"/>
    </reaction>
    <physiologicalReaction direction="left-to-right" evidence="5">
        <dbReference type="Rhea" id="RHEA:59393"/>
    </physiologicalReaction>
</comment>
<accession>A0ABP9N643</accession>
<evidence type="ECO:0000313" key="7">
    <source>
        <dbReference type="EMBL" id="GAA5110501.1"/>
    </source>
</evidence>
<sequence length="311" mass="35240">MKPQDSKSSAQSSSSVQGADIENESLESLLARLEQLNTEKEKNIPFDHEKLQDIITGLEKDIADGSWIKKDYAHIDLKLMPALIEQANLKYPRLDLKFATSSEELCLSIKEAIDNGVQSCRHIVNMKEKGMHFAVIDHRTIENKTSLIFFESATLKSMNPAMLALRTQMSIKSQLPDCRFSIVEMDIQRSSSECGIFSLALAKKLHTEAGKLTRMHKDNIDGVLCQSDAPLPSDKLDAYLPVSFFKHTQSRRRLEQYVKSHPGAENEKVNKKDKTLAERFDKNLVTTEEEKTVSVSAHRKRVKEYKSLLSM</sequence>
<dbReference type="Proteomes" id="UP001500864">
    <property type="component" value="Unassembled WGS sequence"/>
</dbReference>
<organism evidence="7 8">
    <name type="scientific">Bartonella jaculi</name>
    <dbReference type="NCBI Taxonomy" id="686226"/>
    <lineage>
        <taxon>Bacteria</taxon>
        <taxon>Pseudomonadati</taxon>
        <taxon>Pseudomonadota</taxon>
        <taxon>Alphaproteobacteria</taxon>
        <taxon>Hyphomicrobiales</taxon>
        <taxon>Bartonellaceae</taxon>
        <taxon>Bartonella</taxon>
    </lineage>
</organism>
<evidence type="ECO:0000256" key="4">
    <source>
        <dbReference type="ARBA" id="ARBA00048364"/>
    </source>
</evidence>
<protein>
    <submittedName>
        <fullName evidence="7">Type III secretion system YopJ family effector YopP</fullName>
    </submittedName>
</protein>
<dbReference type="InterPro" id="IPR005083">
    <property type="entry name" value="YopJ-like"/>
</dbReference>